<dbReference type="Gene3D" id="3.40.50.1360">
    <property type="match status" value="1"/>
</dbReference>
<organism evidence="3 4">
    <name type="scientific">Paraconexibacter antarcticus</name>
    <dbReference type="NCBI Taxonomy" id="2949664"/>
    <lineage>
        <taxon>Bacteria</taxon>
        <taxon>Bacillati</taxon>
        <taxon>Actinomycetota</taxon>
        <taxon>Thermoleophilia</taxon>
        <taxon>Solirubrobacterales</taxon>
        <taxon>Paraconexibacteraceae</taxon>
        <taxon>Paraconexibacter</taxon>
    </lineage>
</organism>
<dbReference type="InterPro" id="IPR014036">
    <property type="entry name" value="DeoR-like_C"/>
</dbReference>
<dbReference type="PANTHER" id="PTHR30363:SF4">
    <property type="entry name" value="GLYCEROL-3-PHOSPHATE REGULON REPRESSOR"/>
    <property type="match status" value="1"/>
</dbReference>
<evidence type="ECO:0000259" key="2">
    <source>
        <dbReference type="Pfam" id="PF00455"/>
    </source>
</evidence>
<sequence length="90" mass="9479">MVVDVAFMGTNGISAERGLTTPDTAEAAAERAMIRAARHVVVLADHTKLDADHFARFGDLADVDVVITDSGLDPEDAFTLETAGPRVVLA</sequence>
<dbReference type="Pfam" id="PF00455">
    <property type="entry name" value="DeoRC"/>
    <property type="match status" value="1"/>
</dbReference>
<evidence type="ECO:0000313" key="4">
    <source>
        <dbReference type="Proteomes" id="UP001056035"/>
    </source>
</evidence>
<dbReference type="Proteomes" id="UP001056035">
    <property type="component" value="Chromosome"/>
</dbReference>
<keyword evidence="4" id="KW-1185">Reference proteome</keyword>
<dbReference type="InterPro" id="IPR037171">
    <property type="entry name" value="NagB/RpiA_transferase-like"/>
</dbReference>
<protein>
    <recommendedName>
        <fullName evidence="2">DeoR-like transcriptional repressor C-terminal sensor domain-containing protein</fullName>
    </recommendedName>
</protein>
<reference evidence="3 4" key="1">
    <citation type="submission" date="2022-06" db="EMBL/GenBank/DDBJ databases">
        <title>Paraconexibacter antarcticus.</title>
        <authorList>
            <person name="Kim C.S."/>
        </authorList>
    </citation>
    <scope>NUCLEOTIDE SEQUENCE [LARGE SCALE GENOMIC DNA]</scope>
    <source>
        <strain evidence="3 4">02-257</strain>
    </source>
</reference>
<dbReference type="SUPFAM" id="SSF100950">
    <property type="entry name" value="NagB/RpiA/CoA transferase-like"/>
    <property type="match status" value="1"/>
</dbReference>
<feature type="domain" description="DeoR-like transcriptional repressor C-terminal sensor" evidence="2">
    <location>
        <begin position="2"/>
        <end position="70"/>
    </location>
</feature>
<dbReference type="InterPro" id="IPR050313">
    <property type="entry name" value="Carb_Metab_HTH_regulators"/>
</dbReference>
<dbReference type="SMART" id="SM01134">
    <property type="entry name" value="DeoRC"/>
    <property type="match status" value="1"/>
</dbReference>
<evidence type="ECO:0000313" key="3">
    <source>
        <dbReference type="EMBL" id="UTI63267.1"/>
    </source>
</evidence>
<keyword evidence="1" id="KW-0678">Repressor</keyword>
<dbReference type="EMBL" id="CP098502">
    <property type="protein sequence ID" value="UTI63267.1"/>
    <property type="molecule type" value="Genomic_DNA"/>
</dbReference>
<proteinExistence type="predicted"/>
<gene>
    <name evidence="3" type="ORF">NBH00_18140</name>
</gene>
<name>A0ABY5DR85_9ACTN</name>
<evidence type="ECO:0000256" key="1">
    <source>
        <dbReference type="ARBA" id="ARBA00022491"/>
    </source>
</evidence>
<accession>A0ABY5DR85</accession>
<dbReference type="PANTHER" id="PTHR30363">
    <property type="entry name" value="HTH-TYPE TRANSCRIPTIONAL REGULATOR SRLR-RELATED"/>
    <property type="match status" value="1"/>
</dbReference>